<gene>
    <name evidence="1" type="ORF">PoB_005923000</name>
</gene>
<reference evidence="1 2" key="1">
    <citation type="journal article" date="2021" name="Elife">
        <title>Chloroplast acquisition without the gene transfer in kleptoplastic sea slugs, Plakobranchus ocellatus.</title>
        <authorList>
            <person name="Maeda T."/>
            <person name="Takahashi S."/>
            <person name="Yoshida T."/>
            <person name="Shimamura S."/>
            <person name="Takaki Y."/>
            <person name="Nagai Y."/>
            <person name="Toyoda A."/>
            <person name="Suzuki Y."/>
            <person name="Arimoto A."/>
            <person name="Ishii H."/>
            <person name="Satoh N."/>
            <person name="Nishiyama T."/>
            <person name="Hasebe M."/>
            <person name="Maruyama T."/>
            <person name="Minagawa J."/>
            <person name="Obokata J."/>
            <person name="Shigenobu S."/>
        </authorList>
    </citation>
    <scope>NUCLEOTIDE SEQUENCE [LARGE SCALE GENOMIC DNA]</scope>
</reference>
<name>A0AAV4CIN9_9GAST</name>
<evidence type="ECO:0000313" key="2">
    <source>
        <dbReference type="Proteomes" id="UP000735302"/>
    </source>
</evidence>
<protein>
    <recommendedName>
        <fullName evidence="3">C1q domain-containing protein</fullName>
    </recommendedName>
</protein>
<evidence type="ECO:0000313" key="1">
    <source>
        <dbReference type="EMBL" id="GFO32725.1"/>
    </source>
</evidence>
<dbReference type="Proteomes" id="UP000735302">
    <property type="component" value="Unassembled WGS sequence"/>
</dbReference>
<dbReference type="EMBL" id="BLXT01006675">
    <property type="protein sequence ID" value="GFO32725.1"/>
    <property type="molecule type" value="Genomic_DNA"/>
</dbReference>
<sequence length="128" mass="13938">MSTGTFTAPEDGTYMFQVSFPVRGLVVTDLYRAVLTLDNFDALAQIESGGPAHNLSLPFPTTVHSKSRTDYQPVRLPDPRPDGSAAYCVQVRCLLPGILGPLIQTWSASAPALEQVPVRHRYHSAQNA</sequence>
<keyword evidence="2" id="KW-1185">Reference proteome</keyword>
<accession>A0AAV4CIN9</accession>
<dbReference type="AlphaFoldDB" id="A0AAV4CIN9"/>
<proteinExistence type="predicted"/>
<evidence type="ECO:0008006" key="3">
    <source>
        <dbReference type="Google" id="ProtNLM"/>
    </source>
</evidence>
<organism evidence="1 2">
    <name type="scientific">Plakobranchus ocellatus</name>
    <dbReference type="NCBI Taxonomy" id="259542"/>
    <lineage>
        <taxon>Eukaryota</taxon>
        <taxon>Metazoa</taxon>
        <taxon>Spiralia</taxon>
        <taxon>Lophotrochozoa</taxon>
        <taxon>Mollusca</taxon>
        <taxon>Gastropoda</taxon>
        <taxon>Heterobranchia</taxon>
        <taxon>Euthyneura</taxon>
        <taxon>Panpulmonata</taxon>
        <taxon>Sacoglossa</taxon>
        <taxon>Placobranchoidea</taxon>
        <taxon>Plakobranchidae</taxon>
        <taxon>Plakobranchus</taxon>
    </lineage>
</organism>
<comment type="caution">
    <text evidence="1">The sequence shown here is derived from an EMBL/GenBank/DDBJ whole genome shotgun (WGS) entry which is preliminary data.</text>
</comment>